<evidence type="ECO:0000256" key="1">
    <source>
        <dbReference type="SAM" id="Phobius"/>
    </source>
</evidence>
<evidence type="ECO:0000313" key="3">
    <source>
        <dbReference type="Proteomes" id="UP000198618"/>
    </source>
</evidence>
<evidence type="ECO:0000313" key="2">
    <source>
        <dbReference type="EMBL" id="SET13885.1"/>
    </source>
</evidence>
<keyword evidence="1" id="KW-0812">Transmembrane</keyword>
<organism evidence="2 3">
    <name type="scientific">Oceanobacillus limi</name>
    <dbReference type="NCBI Taxonomy" id="930131"/>
    <lineage>
        <taxon>Bacteria</taxon>
        <taxon>Bacillati</taxon>
        <taxon>Bacillota</taxon>
        <taxon>Bacilli</taxon>
        <taxon>Bacillales</taxon>
        <taxon>Bacillaceae</taxon>
        <taxon>Oceanobacillus</taxon>
    </lineage>
</organism>
<dbReference type="AlphaFoldDB" id="A0A1I0C419"/>
<keyword evidence="1" id="KW-1133">Transmembrane helix</keyword>
<proteinExistence type="predicted"/>
<feature type="transmembrane region" description="Helical" evidence="1">
    <location>
        <begin position="24"/>
        <end position="47"/>
    </location>
</feature>
<dbReference type="RefSeq" id="WP_170840709.1">
    <property type="nucleotide sequence ID" value="NZ_FOHE01000006.1"/>
</dbReference>
<dbReference type="Proteomes" id="UP000198618">
    <property type="component" value="Unassembled WGS sequence"/>
</dbReference>
<accession>A0A1I0C419</accession>
<keyword evidence="3" id="KW-1185">Reference proteome</keyword>
<gene>
    <name evidence="2" type="ORF">SAMN05216389_1067</name>
</gene>
<dbReference type="STRING" id="930131.SAMN05216389_1067"/>
<name>A0A1I0C419_9BACI</name>
<reference evidence="2 3" key="1">
    <citation type="submission" date="2016-10" db="EMBL/GenBank/DDBJ databases">
        <authorList>
            <person name="de Groot N.N."/>
        </authorList>
    </citation>
    <scope>NUCLEOTIDE SEQUENCE [LARGE SCALE GENOMIC DNA]</scope>
    <source>
        <strain evidence="2 3">IBRC-M 10780</strain>
    </source>
</reference>
<keyword evidence="1" id="KW-0472">Membrane</keyword>
<evidence type="ECO:0008006" key="4">
    <source>
        <dbReference type="Google" id="ProtNLM"/>
    </source>
</evidence>
<sequence>MAEKKVNLEQKVETHTDEHSTKGAFAASMIFVGGFILFLYIAIYWLFMVRVDL</sequence>
<protein>
    <recommendedName>
        <fullName evidence="4">Cytochrome c oxidase subunit IIa family protein</fullName>
    </recommendedName>
</protein>
<dbReference type="EMBL" id="FOHE01000006">
    <property type="protein sequence ID" value="SET13885.1"/>
    <property type="molecule type" value="Genomic_DNA"/>
</dbReference>